<dbReference type="AlphaFoldDB" id="A0AAV7E3T5"/>
<sequence length="499" mass="55798">MKILRAKLDFIRCYTSCYYVDSCEYTRLLLHCKSLSGLKKIHARIIVNGCEHNPFLASKFVGRYAEHGSMDNARKVFEVVPERDVLLWNVVIRGYAERGPFAEAIKVYHRMRSSGIHPNRYTYPFVLKACAAVGGRKGQEIHGHIFRAGLWSDLFVANALVALYAKCGDIVRARRLFDEIPDKDLVSWNSMIAGYSQNELTSEALELFHQMVVGEECRIMPDRVTLVTVLPVCAHLAAIQEGLWIHTHIIKSGMEIDVALGSGLVGTYAKCGRLSTARTLFAKIPQRNVVVWNMMIGGFGMHGHATEAIEMFLEMVGAGVRPDDISFVTLLSACSHAGMVDEGLELFKTMETHGVERTPVHYACLVDLLARAGRLADALDLIEKMPVKAGKDAWGALLGACRIHGNLELAELAAEKLFVLDPDNAGRYVALAKMYEDAGRMEDVARVRKKMRERRIKKQHGCSMIEVDCVLHTFGVDDDSHPMAQSIYDTLEHLEMEME</sequence>
<evidence type="ECO:0008006" key="5">
    <source>
        <dbReference type="Google" id="ProtNLM"/>
    </source>
</evidence>
<proteinExistence type="predicted"/>
<dbReference type="Proteomes" id="UP000825729">
    <property type="component" value="Unassembled WGS sequence"/>
</dbReference>
<dbReference type="PROSITE" id="PS51375">
    <property type="entry name" value="PPR"/>
    <property type="match status" value="4"/>
</dbReference>
<dbReference type="EMBL" id="JAINDJ010000007">
    <property type="protein sequence ID" value="KAG9442839.1"/>
    <property type="molecule type" value="Genomic_DNA"/>
</dbReference>
<dbReference type="Pfam" id="PF13041">
    <property type="entry name" value="PPR_2"/>
    <property type="match status" value="2"/>
</dbReference>
<comment type="caution">
    <text evidence="3">The sequence shown here is derived from an EMBL/GenBank/DDBJ whole genome shotgun (WGS) entry which is preliminary data.</text>
</comment>
<dbReference type="FunFam" id="1.25.40.10:FF:000344">
    <property type="entry name" value="Pentatricopeptide repeat-containing protein"/>
    <property type="match status" value="1"/>
</dbReference>
<dbReference type="PANTHER" id="PTHR24015">
    <property type="entry name" value="OS07G0578800 PROTEIN-RELATED"/>
    <property type="match status" value="1"/>
</dbReference>
<evidence type="ECO:0000313" key="3">
    <source>
        <dbReference type="EMBL" id="KAG9442839.1"/>
    </source>
</evidence>
<keyword evidence="1" id="KW-0677">Repeat</keyword>
<evidence type="ECO:0000256" key="1">
    <source>
        <dbReference type="ARBA" id="ARBA00022737"/>
    </source>
</evidence>
<dbReference type="SUPFAM" id="SSF48452">
    <property type="entry name" value="TPR-like"/>
    <property type="match status" value="1"/>
</dbReference>
<dbReference type="GO" id="GO:0009451">
    <property type="term" value="P:RNA modification"/>
    <property type="evidence" value="ECO:0007669"/>
    <property type="project" value="InterPro"/>
</dbReference>
<feature type="repeat" description="PPR" evidence="2">
    <location>
        <begin position="84"/>
        <end position="118"/>
    </location>
</feature>
<reference evidence="3 4" key="1">
    <citation type="submission" date="2021-07" db="EMBL/GenBank/DDBJ databases">
        <title>The Aristolochia fimbriata genome: insights into angiosperm evolution, floral development and chemical biosynthesis.</title>
        <authorList>
            <person name="Jiao Y."/>
        </authorList>
    </citation>
    <scope>NUCLEOTIDE SEQUENCE [LARGE SCALE GENOMIC DNA]</scope>
    <source>
        <strain evidence="3">IBCAS-2021</strain>
        <tissue evidence="3">Leaf</tissue>
    </source>
</reference>
<dbReference type="PANTHER" id="PTHR24015:SF1933">
    <property type="entry name" value="PENTATRICOPEPTIDE REPEAT-CONTAINING PROTEIN"/>
    <property type="match status" value="1"/>
</dbReference>
<gene>
    <name evidence="3" type="ORF">H6P81_018693</name>
</gene>
<organism evidence="3 4">
    <name type="scientific">Aristolochia fimbriata</name>
    <name type="common">White veined hardy Dutchman's pipe vine</name>
    <dbReference type="NCBI Taxonomy" id="158543"/>
    <lineage>
        <taxon>Eukaryota</taxon>
        <taxon>Viridiplantae</taxon>
        <taxon>Streptophyta</taxon>
        <taxon>Embryophyta</taxon>
        <taxon>Tracheophyta</taxon>
        <taxon>Spermatophyta</taxon>
        <taxon>Magnoliopsida</taxon>
        <taxon>Magnoliidae</taxon>
        <taxon>Piperales</taxon>
        <taxon>Aristolochiaceae</taxon>
        <taxon>Aristolochia</taxon>
    </lineage>
</organism>
<dbReference type="InterPro" id="IPR046848">
    <property type="entry name" value="E_motif"/>
</dbReference>
<dbReference type="GO" id="GO:0003723">
    <property type="term" value="F:RNA binding"/>
    <property type="evidence" value="ECO:0007669"/>
    <property type="project" value="InterPro"/>
</dbReference>
<feature type="repeat" description="PPR" evidence="2">
    <location>
        <begin position="184"/>
        <end position="214"/>
    </location>
</feature>
<accession>A0AAV7E3T5</accession>
<keyword evidence="4" id="KW-1185">Reference proteome</keyword>
<dbReference type="Pfam" id="PF20431">
    <property type="entry name" value="E_motif"/>
    <property type="match status" value="1"/>
</dbReference>
<dbReference type="FunFam" id="1.25.40.10:FF:000090">
    <property type="entry name" value="Pentatricopeptide repeat-containing protein, chloroplastic"/>
    <property type="match status" value="1"/>
</dbReference>
<dbReference type="InterPro" id="IPR046960">
    <property type="entry name" value="PPR_At4g14850-like_plant"/>
</dbReference>
<dbReference type="Gene3D" id="1.25.40.10">
    <property type="entry name" value="Tetratricopeptide repeat domain"/>
    <property type="match status" value="4"/>
</dbReference>
<name>A0AAV7E3T5_ARIFI</name>
<evidence type="ECO:0000256" key="2">
    <source>
        <dbReference type="PROSITE-ProRule" id="PRU00708"/>
    </source>
</evidence>
<dbReference type="InterPro" id="IPR002885">
    <property type="entry name" value="PPR_rpt"/>
</dbReference>
<dbReference type="NCBIfam" id="TIGR00756">
    <property type="entry name" value="PPR"/>
    <property type="match status" value="4"/>
</dbReference>
<dbReference type="Pfam" id="PF01535">
    <property type="entry name" value="PPR"/>
    <property type="match status" value="3"/>
</dbReference>
<dbReference type="InterPro" id="IPR011990">
    <property type="entry name" value="TPR-like_helical_dom_sf"/>
</dbReference>
<protein>
    <recommendedName>
        <fullName evidence="5">Pentatricopeptide repeat-containing protein</fullName>
    </recommendedName>
</protein>
<feature type="repeat" description="PPR" evidence="2">
    <location>
        <begin position="323"/>
        <end position="357"/>
    </location>
</feature>
<evidence type="ECO:0000313" key="4">
    <source>
        <dbReference type="Proteomes" id="UP000825729"/>
    </source>
</evidence>
<feature type="repeat" description="PPR" evidence="2">
    <location>
        <begin position="288"/>
        <end position="322"/>
    </location>
</feature>